<gene>
    <name evidence="1" type="ORF">SAMN05216167_1111</name>
</gene>
<dbReference type="InterPro" id="IPR009057">
    <property type="entry name" value="Homeodomain-like_sf"/>
</dbReference>
<accession>A0A1I1YB26</accession>
<dbReference type="OrthoDB" id="8479510at2"/>
<proteinExistence type="predicted"/>
<sequence>MAAYKPSDYELLRRRCAELKEQGWKQSKIAQALGLTQGWVSRTLKKYRQEGQASLTWRKPSGPDCRLTNEQIVQLLAELNKGAEHHGFSGAVWTRPRVNEVIKK</sequence>
<feature type="non-terminal residue" evidence="1">
    <location>
        <position position="104"/>
    </location>
</feature>
<dbReference type="AlphaFoldDB" id="A0A1I1YB26"/>
<evidence type="ECO:0000313" key="1">
    <source>
        <dbReference type="EMBL" id="SFE16825.1"/>
    </source>
</evidence>
<dbReference type="SUPFAM" id="SSF46689">
    <property type="entry name" value="Homeodomain-like"/>
    <property type="match status" value="1"/>
</dbReference>
<dbReference type="Gene3D" id="1.10.10.60">
    <property type="entry name" value="Homeodomain-like"/>
    <property type="match status" value="1"/>
</dbReference>
<dbReference type="EMBL" id="FOLQ01000011">
    <property type="protein sequence ID" value="SFE16825.1"/>
    <property type="molecule type" value="Genomic_DNA"/>
</dbReference>
<keyword evidence="1" id="KW-0238">DNA-binding</keyword>
<dbReference type="Pfam" id="PF13384">
    <property type="entry name" value="HTH_23"/>
    <property type="match status" value="1"/>
</dbReference>
<dbReference type="RefSeq" id="WP_143100731.1">
    <property type="nucleotide sequence ID" value="NZ_FOLQ01000011.1"/>
</dbReference>
<dbReference type="Proteomes" id="UP000198598">
    <property type="component" value="Unassembled WGS sequence"/>
</dbReference>
<keyword evidence="2" id="KW-1185">Reference proteome</keyword>
<dbReference type="GO" id="GO:0003677">
    <property type="term" value="F:DNA binding"/>
    <property type="evidence" value="ECO:0007669"/>
    <property type="project" value="UniProtKB-KW"/>
</dbReference>
<reference evidence="1 2" key="1">
    <citation type="submission" date="2016-10" db="EMBL/GenBank/DDBJ databases">
        <authorList>
            <person name="de Groot N.N."/>
        </authorList>
    </citation>
    <scope>NUCLEOTIDE SEQUENCE [LARGE SCALE GENOMIC DNA]</scope>
    <source>
        <strain evidence="1 2">DSM 26130</strain>
    </source>
</reference>
<organism evidence="1 2">
    <name type="scientific">Spirosoma endophyticum</name>
    <dbReference type="NCBI Taxonomy" id="662367"/>
    <lineage>
        <taxon>Bacteria</taxon>
        <taxon>Pseudomonadati</taxon>
        <taxon>Bacteroidota</taxon>
        <taxon>Cytophagia</taxon>
        <taxon>Cytophagales</taxon>
        <taxon>Cytophagaceae</taxon>
        <taxon>Spirosoma</taxon>
    </lineage>
</organism>
<protein>
    <submittedName>
        <fullName evidence="1">Homeodomain-like domain-containing protein</fullName>
    </submittedName>
</protein>
<keyword evidence="1" id="KW-0371">Homeobox</keyword>
<evidence type="ECO:0000313" key="2">
    <source>
        <dbReference type="Proteomes" id="UP000198598"/>
    </source>
</evidence>
<name>A0A1I1YB26_9BACT</name>